<reference evidence="1 2" key="1">
    <citation type="journal article" date="2015" name="Stand. Genomic Sci.">
        <title>Genomic Encyclopedia of Bacterial and Archaeal Type Strains, Phase III: the genomes of soil and plant-associated and newly described type strains.</title>
        <authorList>
            <person name="Whitman W.B."/>
            <person name="Woyke T."/>
            <person name="Klenk H.P."/>
            <person name="Zhou Y."/>
            <person name="Lilburn T.G."/>
            <person name="Beck B.J."/>
            <person name="De Vos P."/>
            <person name="Vandamme P."/>
            <person name="Eisen J.A."/>
            <person name="Garrity G."/>
            <person name="Hugenholtz P."/>
            <person name="Kyrpides N.C."/>
        </authorList>
    </citation>
    <scope>NUCLEOTIDE SEQUENCE [LARGE SCALE GENOMIC DNA]</scope>
    <source>
        <strain evidence="1 2">S2T63</strain>
    </source>
</reference>
<evidence type="ECO:0008006" key="3">
    <source>
        <dbReference type="Google" id="ProtNLM"/>
    </source>
</evidence>
<name>A0A498C1W7_9MICO</name>
<accession>A0A498C1W7</accession>
<dbReference type="AlphaFoldDB" id="A0A498C1W7"/>
<organism evidence="1 2">
    <name type="scientific">Microbacterium telephonicum</name>
    <dbReference type="NCBI Taxonomy" id="1714841"/>
    <lineage>
        <taxon>Bacteria</taxon>
        <taxon>Bacillati</taxon>
        <taxon>Actinomycetota</taxon>
        <taxon>Actinomycetes</taxon>
        <taxon>Micrococcales</taxon>
        <taxon>Microbacteriaceae</taxon>
        <taxon>Microbacterium</taxon>
    </lineage>
</organism>
<dbReference type="EMBL" id="RCDB01000002">
    <property type="protein sequence ID" value="RLK49107.1"/>
    <property type="molecule type" value="Genomic_DNA"/>
</dbReference>
<comment type="caution">
    <text evidence="1">The sequence shown here is derived from an EMBL/GenBank/DDBJ whole genome shotgun (WGS) entry which is preliminary data.</text>
</comment>
<dbReference type="Proteomes" id="UP000273158">
    <property type="component" value="Unassembled WGS sequence"/>
</dbReference>
<keyword evidence="2" id="KW-1185">Reference proteome</keyword>
<dbReference type="Gene3D" id="3.40.50.720">
    <property type="entry name" value="NAD(P)-binding Rossmann-like Domain"/>
    <property type="match status" value="1"/>
</dbReference>
<evidence type="ECO:0000313" key="1">
    <source>
        <dbReference type="EMBL" id="RLK49107.1"/>
    </source>
</evidence>
<dbReference type="RefSeq" id="WP_199692385.1">
    <property type="nucleotide sequence ID" value="NZ_RCDB01000002.1"/>
</dbReference>
<gene>
    <name evidence="1" type="ORF">C7474_1240</name>
</gene>
<evidence type="ECO:0000313" key="2">
    <source>
        <dbReference type="Proteomes" id="UP000273158"/>
    </source>
</evidence>
<protein>
    <recommendedName>
        <fullName evidence="3">Bacteriocin biosynthesis cyclodehydratase domain-containing protein</fullName>
    </recommendedName>
</protein>
<sequence length="249" mass="25882">MLRLADSHPPLWRTPTSVQLGPDAAARIDDIAPWQERMLAALTGGIADALLVPLAVEYGATGGEARAFLEAVRPALRTPPTHTAARLDLPVDLPAHEADAVRDGILAAGLTIVPARSPAPVVLVAHRIAPPHRAAGLTADDVPHLPVVLAGDAATVGPLVVPGETACLACENAHRRDADALWPQIAAQLLGRPPVRSDPAVLAEAAVLAGRLLAEGRTGVSATVSTASARRVWHAHRPHAACLCRRPQA</sequence>
<proteinExistence type="predicted"/>